<dbReference type="InterPro" id="IPR043502">
    <property type="entry name" value="DNA/RNA_pol_sf"/>
</dbReference>
<name>A0A812D2B1_ACAPH</name>
<keyword evidence="2" id="KW-1185">Reference proteome</keyword>
<evidence type="ECO:0000313" key="1">
    <source>
        <dbReference type="EMBL" id="CAE1286733.1"/>
    </source>
</evidence>
<dbReference type="SUPFAM" id="SSF56672">
    <property type="entry name" value="DNA/RNA polymerases"/>
    <property type="match status" value="1"/>
</dbReference>
<sequence length="254" mass="28830">MKVIGTPPPTIIVCSEPFLFLSFHRRCYPVSNDPTLSMLRYVTALERTSIQSFFGRPPHLFQPSSQQLRPTETPDKLKFRKQSFRPNAQGWNCPSIGQPPPTRAPLHLAAKPGVNILSPSLSLISLATHSPTFPSHIPSSFFLFSSAALRTVSFLKDRYPVPHLQDFTSGLQDAKIFSKIDLKKAYQVWNEHPFSFFGRLAFCRQSNGHVTHRIPAKKYPQVRDDLRASSREDVFLHLSLSLSPLSFFFFPSLF</sequence>
<dbReference type="OrthoDB" id="10064731at2759"/>
<proteinExistence type="predicted"/>
<dbReference type="InterPro" id="IPR043128">
    <property type="entry name" value="Rev_trsase/Diguanyl_cyclase"/>
</dbReference>
<evidence type="ECO:0008006" key="3">
    <source>
        <dbReference type="Google" id="ProtNLM"/>
    </source>
</evidence>
<dbReference type="EMBL" id="CAHIKZ030002424">
    <property type="protein sequence ID" value="CAE1286733.1"/>
    <property type="molecule type" value="Genomic_DNA"/>
</dbReference>
<protein>
    <recommendedName>
        <fullName evidence="3">Reverse transcriptase domain-containing protein</fullName>
    </recommendedName>
</protein>
<dbReference type="Gene3D" id="3.30.70.270">
    <property type="match status" value="1"/>
</dbReference>
<dbReference type="AlphaFoldDB" id="A0A812D2B1"/>
<comment type="caution">
    <text evidence="1">The sequence shown here is derived from an EMBL/GenBank/DDBJ whole genome shotgun (WGS) entry which is preliminary data.</text>
</comment>
<accession>A0A812D2B1</accession>
<organism evidence="1 2">
    <name type="scientific">Acanthosepion pharaonis</name>
    <name type="common">Pharaoh cuttlefish</name>
    <name type="synonym">Sepia pharaonis</name>
    <dbReference type="NCBI Taxonomy" id="158019"/>
    <lineage>
        <taxon>Eukaryota</taxon>
        <taxon>Metazoa</taxon>
        <taxon>Spiralia</taxon>
        <taxon>Lophotrochozoa</taxon>
        <taxon>Mollusca</taxon>
        <taxon>Cephalopoda</taxon>
        <taxon>Coleoidea</taxon>
        <taxon>Decapodiformes</taxon>
        <taxon>Sepiida</taxon>
        <taxon>Sepiina</taxon>
        <taxon>Sepiidae</taxon>
        <taxon>Acanthosepion</taxon>
    </lineage>
</organism>
<dbReference type="Proteomes" id="UP000597762">
    <property type="component" value="Unassembled WGS sequence"/>
</dbReference>
<gene>
    <name evidence="1" type="ORF">SPHA_46159</name>
</gene>
<evidence type="ECO:0000313" key="2">
    <source>
        <dbReference type="Proteomes" id="UP000597762"/>
    </source>
</evidence>
<reference evidence="1" key="1">
    <citation type="submission" date="2021-01" db="EMBL/GenBank/DDBJ databases">
        <authorList>
            <person name="Li R."/>
            <person name="Bekaert M."/>
        </authorList>
    </citation>
    <scope>NUCLEOTIDE SEQUENCE</scope>
    <source>
        <strain evidence="1">Farmed</strain>
    </source>
</reference>